<keyword evidence="3" id="KW-1185">Reference proteome</keyword>
<comment type="caution">
    <text evidence="2">The sequence shown here is derived from an EMBL/GenBank/DDBJ whole genome shotgun (WGS) entry which is preliminary data.</text>
</comment>
<reference evidence="2 3" key="1">
    <citation type="submission" date="2024-06" db="EMBL/GenBank/DDBJ databases">
        <title>The Natural Products Discovery Center: Release of the First 8490 Sequenced Strains for Exploring Actinobacteria Biosynthetic Diversity.</title>
        <authorList>
            <person name="Kalkreuter E."/>
            <person name="Kautsar S.A."/>
            <person name="Yang D."/>
            <person name="Bader C.D."/>
            <person name="Teijaro C.N."/>
            <person name="Fluegel L."/>
            <person name="Davis C.M."/>
            <person name="Simpson J.R."/>
            <person name="Lauterbach L."/>
            <person name="Steele A.D."/>
            <person name="Gui C."/>
            <person name="Meng S."/>
            <person name="Li G."/>
            <person name="Viehrig K."/>
            <person name="Ye F."/>
            <person name="Su P."/>
            <person name="Kiefer A.F."/>
            <person name="Nichols A."/>
            <person name="Cepeda A.J."/>
            <person name="Yan W."/>
            <person name="Fan B."/>
            <person name="Jiang Y."/>
            <person name="Adhikari A."/>
            <person name="Zheng C.-J."/>
            <person name="Schuster L."/>
            <person name="Cowan T.M."/>
            <person name="Smanski M.J."/>
            <person name="Chevrette M.G."/>
            <person name="De Carvalho L.P.S."/>
            <person name="Shen B."/>
        </authorList>
    </citation>
    <scope>NUCLEOTIDE SEQUENCE [LARGE SCALE GENOMIC DNA]</scope>
    <source>
        <strain evidence="2 3">NPDC050100</strain>
    </source>
</reference>
<evidence type="ECO:0000313" key="2">
    <source>
        <dbReference type="EMBL" id="MEV0970983.1"/>
    </source>
</evidence>
<sequence length="66" mass="7352">MSTSHQGQLGHGRHHRSQHHQGQFGHGRHHRSQHHHGQFGQGPQHITRTTGRGVASPGWALHRGAQ</sequence>
<protein>
    <submittedName>
        <fullName evidence="2">Uncharacterized protein</fullName>
    </submittedName>
</protein>
<name>A0ABV3GH55_MICGL</name>
<evidence type="ECO:0000313" key="3">
    <source>
        <dbReference type="Proteomes" id="UP001551675"/>
    </source>
</evidence>
<evidence type="ECO:0000256" key="1">
    <source>
        <dbReference type="SAM" id="MobiDB-lite"/>
    </source>
</evidence>
<dbReference type="RefSeq" id="WP_358134817.1">
    <property type="nucleotide sequence ID" value="NZ_JBFALK010000010.1"/>
</dbReference>
<organism evidence="2 3">
    <name type="scientific">Microtetraspora glauca</name>
    <dbReference type="NCBI Taxonomy" id="1996"/>
    <lineage>
        <taxon>Bacteria</taxon>
        <taxon>Bacillati</taxon>
        <taxon>Actinomycetota</taxon>
        <taxon>Actinomycetes</taxon>
        <taxon>Streptosporangiales</taxon>
        <taxon>Streptosporangiaceae</taxon>
        <taxon>Microtetraspora</taxon>
    </lineage>
</organism>
<accession>A0ABV3GH55</accession>
<gene>
    <name evidence="2" type="ORF">AB0I59_20330</name>
</gene>
<feature type="region of interest" description="Disordered" evidence="1">
    <location>
        <begin position="1"/>
        <end position="66"/>
    </location>
</feature>
<proteinExistence type="predicted"/>
<dbReference type="Proteomes" id="UP001551675">
    <property type="component" value="Unassembled WGS sequence"/>
</dbReference>
<feature type="compositionally biased region" description="Basic residues" evidence="1">
    <location>
        <begin position="26"/>
        <end position="37"/>
    </location>
</feature>
<dbReference type="EMBL" id="JBFALK010000010">
    <property type="protein sequence ID" value="MEV0970983.1"/>
    <property type="molecule type" value="Genomic_DNA"/>
</dbReference>